<keyword evidence="2" id="KW-0808">Transferase</keyword>
<keyword evidence="3" id="KW-1185">Reference proteome</keyword>
<keyword evidence="1" id="KW-0732">Signal</keyword>
<organism evidence="2 3">
    <name type="scientific">Corallococcus llansteffanensis</name>
    <dbReference type="NCBI Taxonomy" id="2316731"/>
    <lineage>
        <taxon>Bacteria</taxon>
        <taxon>Pseudomonadati</taxon>
        <taxon>Myxococcota</taxon>
        <taxon>Myxococcia</taxon>
        <taxon>Myxococcales</taxon>
        <taxon>Cystobacterineae</taxon>
        <taxon>Myxococcaceae</taxon>
        <taxon>Corallococcus</taxon>
    </lineage>
</organism>
<comment type="caution">
    <text evidence="2">The sequence shown here is derived from an EMBL/GenBank/DDBJ whole genome shotgun (WGS) entry which is preliminary data.</text>
</comment>
<gene>
    <name evidence="2" type="ORF">D7V93_35630</name>
</gene>
<reference evidence="3" key="1">
    <citation type="submission" date="2018-09" db="EMBL/GenBank/DDBJ databases">
        <authorList>
            <person name="Livingstone P.G."/>
            <person name="Whitworth D.E."/>
        </authorList>
    </citation>
    <scope>NUCLEOTIDE SEQUENCE [LARGE SCALE GENOMIC DNA]</scope>
    <source>
        <strain evidence="3">CA051B</strain>
    </source>
</reference>
<dbReference type="Pfam" id="PF01019">
    <property type="entry name" value="G_glu_transpept"/>
    <property type="match status" value="1"/>
</dbReference>
<dbReference type="SUPFAM" id="SSF56235">
    <property type="entry name" value="N-terminal nucleophile aminohydrolases (Ntn hydrolases)"/>
    <property type="match status" value="1"/>
</dbReference>
<feature type="signal peptide" evidence="1">
    <location>
        <begin position="1"/>
        <end position="25"/>
    </location>
</feature>
<protein>
    <submittedName>
        <fullName evidence="2">Gamma-glutamyltransferase</fullName>
    </submittedName>
</protein>
<proteinExistence type="predicted"/>
<dbReference type="Proteomes" id="UP000272888">
    <property type="component" value="Unassembled WGS sequence"/>
</dbReference>
<feature type="chain" id="PRO_5017353987" evidence="1">
    <location>
        <begin position="26"/>
        <end position="75"/>
    </location>
</feature>
<accession>A0A3A8NNV4</accession>
<evidence type="ECO:0000313" key="3">
    <source>
        <dbReference type="Proteomes" id="UP000272888"/>
    </source>
</evidence>
<dbReference type="GO" id="GO:0016740">
    <property type="term" value="F:transferase activity"/>
    <property type="evidence" value="ECO:0007669"/>
    <property type="project" value="UniProtKB-KW"/>
</dbReference>
<evidence type="ECO:0000313" key="2">
    <source>
        <dbReference type="EMBL" id="RKH45189.1"/>
    </source>
</evidence>
<dbReference type="EMBL" id="RAWB01000581">
    <property type="protein sequence ID" value="RKH45189.1"/>
    <property type="molecule type" value="Genomic_DNA"/>
</dbReference>
<feature type="non-terminal residue" evidence="2">
    <location>
        <position position="75"/>
    </location>
</feature>
<evidence type="ECO:0000256" key="1">
    <source>
        <dbReference type="SAM" id="SignalP"/>
    </source>
</evidence>
<name>A0A3A8NNV4_9BACT</name>
<dbReference type="InterPro" id="IPR029055">
    <property type="entry name" value="Ntn_hydrolases_N"/>
</dbReference>
<dbReference type="AlphaFoldDB" id="A0A3A8NNV4"/>
<sequence length="75" mass="7181">MGSVGAGWVRAVGLAVLLAASGVQAARPYRGGAVATAYPPASEAALEMLNKGGNAVDAAVAAAFVAAVVGPYHSG</sequence>